<evidence type="ECO:0000313" key="2">
    <source>
        <dbReference type="EMBL" id="CAH3156779.1"/>
    </source>
</evidence>
<organism evidence="2 3">
    <name type="scientific">Pocillopora meandrina</name>
    <dbReference type="NCBI Taxonomy" id="46732"/>
    <lineage>
        <taxon>Eukaryota</taxon>
        <taxon>Metazoa</taxon>
        <taxon>Cnidaria</taxon>
        <taxon>Anthozoa</taxon>
        <taxon>Hexacorallia</taxon>
        <taxon>Scleractinia</taxon>
        <taxon>Astrocoeniina</taxon>
        <taxon>Pocilloporidae</taxon>
        <taxon>Pocillopora</taxon>
    </lineage>
</organism>
<comment type="caution">
    <text evidence="2">The sequence shown here is derived from an EMBL/GenBank/DDBJ whole genome shotgun (WGS) entry which is preliminary data.</text>
</comment>
<feature type="signal peptide" evidence="1">
    <location>
        <begin position="1"/>
        <end position="25"/>
    </location>
</feature>
<evidence type="ECO:0000313" key="3">
    <source>
        <dbReference type="Proteomes" id="UP001159428"/>
    </source>
</evidence>
<proteinExistence type="predicted"/>
<feature type="chain" id="PRO_5043762508" evidence="1">
    <location>
        <begin position="26"/>
        <end position="562"/>
    </location>
</feature>
<reference evidence="2 3" key="1">
    <citation type="submission" date="2022-05" db="EMBL/GenBank/DDBJ databases">
        <authorList>
            <consortium name="Genoscope - CEA"/>
            <person name="William W."/>
        </authorList>
    </citation>
    <scope>NUCLEOTIDE SEQUENCE [LARGE SCALE GENOMIC DNA]</scope>
</reference>
<accession>A0AAU9XSP8</accession>
<dbReference type="EMBL" id="CALNXJ010000062">
    <property type="protein sequence ID" value="CAH3156779.1"/>
    <property type="molecule type" value="Genomic_DNA"/>
</dbReference>
<protein>
    <submittedName>
        <fullName evidence="2">Uncharacterized protein</fullName>
    </submittedName>
</protein>
<name>A0AAU9XSP8_9CNID</name>
<keyword evidence="1" id="KW-0732">Signal</keyword>
<evidence type="ECO:0000256" key="1">
    <source>
        <dbReference type="SAM" id="SignalP"/>
    </source>
</evidence>
<keyword evidence="3" id="KW-1185">Reference proteome</keyword>
<gene>
    <name evidence="2" type="ORF">PMEA_00029633</name>
</gene>
<dbReference type="AlphaFoldDB" id="A0AAU9XSP8"/>
<dbReference type="Proteomes" id="UP001159428">
    <property type="component" value="Unassembled WGS sequence"/>
</dbReference>
<sequence length="562" mass="63739">MVKIIFLQIVLYMVACNVLCLHASGHSSETCPQKNSESGEMGSKWIQATQSNSKDFQSISEIEHALNDLHSKSAGFPEFQKKLDEVKASVEGQKDKNKDSCKGKSDKISYEEVKKVITTTISSVEKFKSKDPLKILNGVLDIVASLLNLVAPGKPYGSIFRELSGAIGVLITESKPNQPSVVQQLTNVVHDEMIHFNKRLHDQKYNGLKRRVSEQIFQLQRMREGEKLDDPSLWNDYAQFLGELTSRFESPLSFKYKHYLTEDPDVKDFVAALVKYSEAHSCFMALLFVAKAKYLELGTAHEDDVATLDRKMTFQIKEAKEKLSFLSEKRFLTFLGNIEGGKLTKIVALSRITRDRDLVEIVRQSLGLSPMPDFLTVESSAKKVKKQAVTLRSVEICNWFPYQFFGTNYSIQFINEADLPMKIVSGEVGWSQGNQLKFEKILPPLSSYSQETNFGFSTGGYIILYLKGDMLSSDFKNTRVIEFAVSKPFYEAKIGMQDKTDAEFLHGLNAYNERSEDPVLLYFSENGKYYIAKAEIFVCWPNRIFRFIIQDFDPEAVGVGEH</sequence>